<evidence type="ECO:0000313" key="2">
    <source>
        <dbReference type="Proteomes" id="UP000198211"/>
    </source>
</evidence>
<name>A0A225URD1_9STRA</name>
<gene>
    <name evidence="1" type="ORF">PHMEG_00034281</name>
</gene>
<dbReference type="OrthoDB" id="166308at2759"/>
<keyword evidence="2" id="KW-1185">Reference proteome</keyword>
<reference evidence="2" key="1">
    <citation type="submission" date="2017-03" db="EMBL/GenBank/DDBJ databases">
        <title>Phytopthora megakarya and P. palmivora, two closely related causual agents of cacao black pod achieved similar genome size and gene model numbers by different mechanisms.</title>
        <authorList>
            <person name="Ali S."/>
            <person name="Shao J."/>
            <person name="Larry D.J."/>
            <person name="Kronmiller B."/>
            <person name="Shen D."/>
            <person name="Strem M.D."/>
            <person name="Melnick R.L."/>
            <person name="Guiltinan M.J."/>
            <person name="Tyler B.M."/>
            <person name="Meinhardt L.W."/>
            <person name="Bailey B.A."/>
        </authorList>
    </citation>
    <scope>NUCLEOTIDE SEQUENCE [LARGE SCALE GENOMIC DNA]</scope>
    <source>
        <strain evidence="2">zdho120</strain>
    </source>
</reference>
<protein>
    <submittedName>
        <fullName evidence="1">Uncharacterized protein</fullName>
    </submittedName>
</protein>
<dbReference type="AlphaFoldDB" id="A0A225URD1"/>
<proteinExistence type="predicted"/>
<organism evidence="1 2">
    <name type="scientific">Phytophthora megakarya</name>
    <dbReference type="NCBI Taxonomy" id="4795"/>
    <lineage>
        <taxon>Eukaryota</taxon>
        <taxon>Sar</taxon>
        <taxon>Stramenopiles</taxon>
        <taxon>Oomycota</taxon>
        <taxon>Peronosporomycetes</taxon>
        <taxon>Peronosporales</taxon>
        <taxon>Peronosporaceae</taxon>
        <taxon>Phytophthora</taxon>
    </lineage>
</organism>
<comment type="caution">
    <text evidence="1">The sequence shown here is derived from an EMBL/GenBank/DDBJ whole genome shotgun (WGS) entry which is preliminary data.</text>
</comment>
<sequence length="150" mass="16857">MARKKTMHSSVVSATCFRLLRLKSEIQSDVTVLKAVVDEVDVLRLCRSLGMVVSDEGNSNAMHNFEFGLFNSSDYDTDFARFIREKIVAGNDLNSRGEDSEDLLEIGCLFGKQREVKAELTRMGVWSTECEEVCLSLKLFETPQPMCFGS</sequence>
<dbReference type="EMBL" id="NBNE01012648">
    <property type="protein sequence ID" value="OWY95655.1"/>
    <property type="molecule type" value="Genomic_DNA"/>
</dbReference>
<evidence type="ECO:0000313" key="1">
    <source>
        <dbReference type="EMBL" id="OWY95655.1"/>
    </source>
</evidence>
<accession>A0A225URD1</accession>
<dbReference type="Proteomes" id="UP000198211">
    <property type="component" value="Unassembled WGS sequence"/>
</dbReference>